<proteinExistence type="predicted"/>
<dbReference type="SUPFAM" id="SSF48726">
    <property type="entry name" value="Immunoglobulin"/>
    <property type="match status" value="2"/>
</dbReference>
<dbReference type="PANTHER" id="PTHR12080:SF55">
    <property type="entry name" value="LYMPHOCYTE FUNCTION-ASSOCIATED ANTIGEN 3"/>
    <property type="match status" value="1"/>
</dbReference>
<keyword evidence="10" id="KW-1185">Reference proteome</keyword>
<keyword evidence="3 6" id="KW-0472">Membrane</keyword>
<dbReference type="GO" id="GO:0016020">
    <property type="term" value="C:membrane"/>
    <property type="evidence" value="ECO:0007669"/>
    <property type="project" value="UniProtKB-SubCell"/>
</dbReference>
<sequence length="335" mass="37845">MDTSDSVTVLFLCFLTLFSLTDCSTCQRNILEGDSLTFKLTDGPLKEDDKFTIKKDNKLLVRKRNIKQNERWILKNTSLELQHVKLSDSGNYTVDVFDGNGKNLKSYTETVCVYVKIPKPRVNVTCQDENVNFICEIEDTKDLSFSWYKNGKDFKNNTFKVLRNVETDKSKYTCTAENPVHNNTSDPVEAACLKPNVNNKIFGFDRGIMVGILAGGGAFILLVMIVLVTVACRSRKRHARQQQDKEKFGLYTIICSSPGDRNLNQTTRDQPTSPEIYNNVSAKEVAQVPCLTKSRSGNQKHALPPPLSIDEEEEQPKPLPQPRKKAQVRKCEGLL</sequence>
<feature type="transmembrane region" description="Helical" evidence="6">
    <location>
        <begin position="208"/>
        <end position="232"/>
    </location>
</feature>
<evidence type="ECO:0000256" key="7">
    <source>
        <dbReference type="SAM" id="SignalP"/>
    </source>
</evidence>
<dbReference type="OrthoDB" id="8963224at2759"/>
<comment type="subcellular location">
    <subcellularLocation>
        <location evidence="1">Membrane</location>
    </subcellularLocation>
</comment>
<evidence type="ECO:0000259" key="8">
    <source>
        <dbReference type="PROSITE" id="PS50835"/>
    </source>
</evidence>
<dbReference type="Pfam" id="PF13895">
    <property type="entry name" value="Ig_2"/>
    <property type="match status" value="1"/>
</dbReference>
<comment type="caution">
    <text evidence="9">The sequence shown here is derived from an EMBL/GenBank/DDBJ whole genome shotgun (WGS) entry which is preliminary data.</text>
</comment>
<evidence type="ECO:0000256" key="4">
    <source>
        <dbReference type="ARBA" id="ARBA00023180"/>
    </source>
</evidence>
<evidence type="ECO:0000313" key="9">
    <source>
        <dbReference type="EMBL" id="KAG7324853.1"/>
    </source>
</evidence>
<organism evidence="9 10">
    <name type="scientific">Hemibagrus wyckioides</name>
    <dbReference type="NCBI Taxonomy" id="337641"/>
    <lineage>
        <taxon>Eukaryota</taxon>
        <taxon>Metazoa</taxon>
        <taxon>Chordata</taxon>
        <taxon>Craniata</taxon>
        <taxon>Vertebrata</taxon>
        <taxon>Euteleostomi</taxon>
        <taxon>Actinopterygii</taxon>
        <taxon>Neopterygii</taxon>
        <taxon>Teleostei</taxon>
        <taxon>Ostariophysi</taxon>
        <taxon>Siluriformes</taxon>
        <taxon>Bagridae</taxon>
        <taxon>Hemibagrus</taxon>
    </lineage>
</organism>
<reference evidence="9 10" key="1">
    <citation type="submission" date="2021-06" db="EMBL/GenBank/DDBJ databases">
        <title>Chromosome-level genome assembly of the red-tail catfish (Hemibagrus wyckioides).</title>
        <authorList>
            <person name="Shao F."/>
        </authorList>
    </citation>
    <scope>NUCLEOTIDE SEQUENCE [LARGE SCALE GENOMIC DNA]</scope>
    <source>
        <strain evidence="9">EC202008001</strain>
        <tissue evidence="9">Blood</tissue>
    </source>
</reference>
<keyword evidence="6" id="KW-0812">Transmembrane</keyword>
<evidence type="ECO:0000256" key="3">
    <source>
        <dbReference type="ARBA" id="ARBA00023136"/>
    </source>
</evidence>
<feature type="chain" id="PRO_5039395916" description="Ig-like domain-containing protein" evidence="7">
    <location>
        <begin position="24"/>
        <end position="335"/>
    </location>
</feature>
<feature type="signal peptide" evidence="7">
    <location>
        <begin position="1"/>
        <end position="23"/>
    </location>
</feature>
<dbReference type="InterPro" id="IPR015631">
    <property type="entry name" value="CD2/SLAM_rcpt"/>
</dbReference>
<protein>
    <recommendedName>
        <fullName evidence="8">Ig-like domain-containing protein</fullName>
    </recommendedName>
</protein>
<evidence type="ECO:0000256" key="6">
    <source>
        <dbReference type="SAM" id="Phobius"/>
    </source>
</evidence>
<keyword evidence="6" id="KW-1133">Transmembrane helix</keyword>
<name>A0A9D3NP94_9TELE</name>
<accession>A0A9D3NP94</accession>
<feature type="domain" description="Ig-like" evidence="8">
    <location>
        <begin position="118"/>
        <end position="191"/>
    </location>
</feature>
<dbReference type="InterPro" id="IPR007110">
    <property type="entry name" value="Ig-like_dom"/>
</dbReference>
<evidence type="ECO:0000256" key="2">
    <source>
        <dbReference type="ARBA" id="ARBA00022729"/>
    </source>
</evidence>
<dbReference type="Proteomes" id="UP000824219">
    <property type="component" value="Linkage Group LG13"/>
</dbReference>
<feature type="region of interest" description="Disordered" evidence="5">
    <location>
        <begin position="291"/>
        <end position="335"/>
    </location>
</feature>
<evidence type="ECO:0000256" key="1">
    <source>
        <dbReference type="ARBA" id="ARBA00004370"/>
    </source>
</evidence>
<dbReference type="Gene3D" id="2.60.40.10">
    <property type="entry name" value="Immunoglobulins"/>
    <property type="match status" value="2"/>
</dbReference>
<evidence type="ECO:0000313" key="10">
    <source>
        <dbReference type="Proteomes" id="UP000824219"/>
    </source>
</evidence>
<dbReference type="InterPro" id="IPR013783">
    <property type="entry name" value="Ig-like_fold"/>
</dbReference>
<dbReference type="AlphaFoldDB" id="A0A9D3NP94"/>
<dbReference type="EMBL" id="JAHKSW010000013">
    <property type="protein sequence ID" value="KAG7324853.1"/>
    <property type="molecule type" value="Genomic_DNA"/>
</dbReference>
<keyword evidence="2 7" id="KW-0732">Signal</keyword>
<dbReference type="PROSITE" id="PS50835">
    <property type="entry name" value="IG_LIKE"/>
    <property type="match status" value="1"/>
</dbReference>
<evidence type="ECO:0000256" key="5">
    <source>
        <dbReference type="SAM" id="MobiDB-lite"/>
    </source>
</evidence>
<dbReference type="PANTHER" id="PTHR12080">
    <property type="entry name" value="SIGNALING LYMPHOCYTIC ACTIVATION MOLECULE"/>
    <property type="match status" value="1"/>
</dbReference>
<dbReference type="InterPro" id="IPR036179">
    <property type="entry name" value="Ig-like_dom_sf"/>
</dbReference>
<gene>
    <name evidence="9" type="ORF">KOW79_011169</name>
</gene>
<keyword evidence="4" id="KW-0325">Glycoprotein</keyword>